<name>A0A1R1XA23_9FUNG</name>
<organism evidence="2 3">
    <name type="scientific">Smittium culicis</name>
    <dbReference type="NCBI Taxonomy" id="133412"/>
    <lineage>
        <taxon>Eukaryota</taxon>
        <taxon>Fungi</taxon>
        <taxon>Fungi incertae sedis</taxon>
        <taxon>Zoopagomycota</taxon>
        <taxon>Kickxellomycotina</taxon>
        <taxon>Harpellomycetes</taxon>
        <taxon>Harpellales</taxon>
        <taxon>Legeriomycetaceae</taxon>
        <taxon>Smittium</taxon>
    </lineage>
</organism>
<sequence>MRGPVGGRLSKFRAAWGLLTNKKWVQDTVNLGFSIPFTTPPPSNDDPSLEKQTQDGTVLSKSVNRRGICTASKESNCRSIQELSWILLQPIHDTQEDRGSKTGTGFERTEHSSREAKLQDGEIRIQMRIDSQEGLANIDRPGGCVPPYTNTQDLPKIPQTGTAMGKIIGDTNFSVLRRPSDNGRVETDMREQHRYGFEKIKGIGLPYKTIEVVTNPQSINLTPWNADKYSPYDSQGSTPESSGLETRSEKTDKLRKVNATSSCVIHRQGSGNVYSLVSLVTNAAMPNGAEKQLFVEYKGLEIDCQSNSTYNKQSKVVERKTSRVERSEFFTGDSRNGDIYRCQRHGMGHSCEIEILLLFMDSVTEITPYQRKGVINRLVCNQAPVCCWTICIDLFRQYHYAFVRKKVWGDYFIKLIGDFRKAMVSLPGDQYPTTSHIYTINDEPCRCPVTPDSPDRMVNLVTNICSTRRCLWSTRCRSVCFSGERQGIKLLQLVSRHCNNRNQLPSTQLGSLEEPILMPALEYNSQCNPEGTKRTTDYNSGHTSMEISNLVSRSPEAIDCTAAPSSSKDDNSRSKKRKVPAYEEQEMVINGMEDQRSFLKS</sequence>
<feature type="compositionally biased region" description="Basic and acidic residues" evidence="1">
    <location>
        <begin position="107"/>
        <end position="117"/>
    </location>
</feature>
<comment type="caution">
    <text evidence="2">The sequence shown here is derived from an EMBL/GenBank/DDBJ whole genome shotgun (WGS) entry which is preliminary data.</text>
</comment>
<evidence type="ECO:0000313" key="2">
    <source>
        <dbReference type="EMBL" id="OMJ11449.1"/>
    </source>
</evidence>
<feature type="region of interest" description="Disordered" evidence="1">
    <location>
        <begin position="36"/>
        <end position="55"/>
    </location>
</feature>
<reference evidence="2 3" key="1">
    <citation type="submission" date="2017-01" db="EMBL/GenBank/DDBJ databases">
        <authorList>
            <person name="Mah S.A."/>
            <person name="Swanson W.J."/>
            <person name="Moy G.W."/>
            <person name="Vacquier V.D."/>
        </authorList>
    </citation>
    <scope>NUCLEOTIDE SEQUENCE [LARGE SCALE GENOMIC DNA]</scope>
    <source>
        <strain evidence="2 3">GSMNP</strain>
    </source>
</reference>
<feature type="region of interest" description="Disordered" evidence="1">
    <location>
        <begin position="223"/>
        <end position="252"/>
    </location>
</feature>
<feature type="compositionally biased region" description="Polar residues" evidence="1">
    <location>
        <begin position="232"/>
        <end position="245"/>
    </location>
</feature>
<feature type="region of interest" description="Disordered" evidence="1">
    <location>
        <begin position="558"/>
        <end position="601"/>
    </location>
</feature>
<evidence type="ECO:0000313" key="3">
    <source>
        <dbReference type="Proteomes" id="UP000187283"/>
    </source>
</evidence>
<dbReference type="Proteomes" id="UP000187283">
    <property type="component" value="Unassembled WGS sequence"/>
</dbReference>
<dbReference type="AlphaFoldDB" id="A0A1R1XA23"/>
<keyword evidence="3" id="KW-1185">Reference proteome</keyword>
<dbReference type="PANTHER" id="PTHR33066:SF2">
    <property type="entry name" value="FILAGGRIN-2-LIKE"/>
    <property type="match status" value="1"/>
</dbReference>
<dbReference type="PANTHER" id="PTHR33066">
    <property type="entry name" value="INTEGRASE_SAM-LIKE_N DOMAIN-CONTAINING PROTEIN"/>
    <property type="match status" value="1"/>
</dbReference>
<protein>
    <submittedName>
        <fullName evidence="2">Uncharacterized protein</fullName>
    </submittedName>
</protein>
<proteinExistence type="predicted"/>
<gene>
    <name evidence="2" type="ORF">AYI70_g9719</name>
</gene>
<dbReference type="EMBL" id="LSSN01004477">
    <property type="protein sequence ID" value="OMJ11449.1"/>
    <property type="molecule type" value="Genomic_DNA"/>
</dbReference>
<dbReference type="OrthoDB" id="5616060at2759"/>
<feature type="region of interest" description="Disordered" evidence="1">
    <location>
        <begin position="95"/>
        <end position="117"/>
    </location>
</feature>
<accession>A0A1R1XA23</accession>
<evidence type="ECO:0000256" key="1">
    <source>
        <dbReference type="SAM" id="MobiDB-lite"/>
    </source>
</evidence>